<comment type="caution">
    <text evidence="2">The sequence shown here is derived from an EMBL/GenBank/DDBJ whole genome shotgun (WGS) entry which is preliminary data.</text>
</comment>
<dbReference type="AlphaFoldDB" id="A0A417Y0C8"/>
<dbReference type="PANTHER" id="PTHR35568">
    <property type="entry name" value="TRANSCRIPTIONAL REGULATOR DAUR"/>
    <property type="match status" value="1"/>
</dbReference>
<name>A0A417Y0C8_9ACTN</name>
<proteinExistence type="predicted"/>
<evidence type="ECO:0000313" key="3">
    <source>
        <dbReference type="Proteomes" id="UP000283644"/>
    </source>
</evidence>
<organism evidence="2 3">
    <name type="scientific">Nocardioides immobilis</name>
    <dbReference type="NCBI Taxonomy" id="2049295"/>
    <lineage>
        <taxon>Bacteria</taxon>
        <taxon>Bacillati</taxon>
        <taxon>Actinomycetota</taxon>
        <taxon>Actinomycetes</taxon>
        <taxon>Propionibacteriales</taxon>
        <taxon>Nocardioidaceae</taxon>
        <taxon>Nocardioides</taxon>
    </lineage>
</organism>
<dbReference type="EMBL" id="QXGH01000019">
    <property type="protein sequence ID" value="RHW26065.1"/>
    <property type="molecule type" value="Genomic_DNA"/>
</dbReference>
<evidence type="ECO:0000259" key="1">
    <source>
        <dbReference type="Pfam" id="PF13309"/>
    </source>
</evidence>
<reference evidence="2 3" key="1">
    <citation type="submission" date="2018-09" db="EMBL/GenBank/DDBJ databases">
        <title>Genome sequencing of Nocardioides immobilis CCTCC AB 2017083 for comparison to Nocardioides silvaticus.</title>
        <authorList>
            <person name="Li C."/>
            <person name="Wang G."/>
        </authorList>
    </citation>
    <scope>NUCLEOTIDE SEQUENCE [LARGE SCALE GENOMIC DNA]</scope>
    <source>
        <strain evidence="2 3">CCTCC AB 2017083</strain>
    </source>
</reference>
<dbReference type="Proteomes" id="UP000283644">
    <property type="component" value="Unassembled WGS sequence"/>
</dbReference>
<gene>
    <name evidence="2" type="ORF">D0Z08_15550</name>
</gene>
<dbReference type="RefSeq" id="WP_118926293.1">
    <property type="nucleotide sequence ID" value="NZ_QXGH01000019.1"/>
</dbReference>
<evidence type="ECO:0000313" key="2">
    <source>
        <dbReference type="EMBL" id="RHW26065.1"/>
    </source>
</evidence>
<dbReference type="InterPro" id="IPR039445">
    <property type="entry name" value="DauR-like_HTH"/>
</dbReference>
<feature type="domain" description="Transcriptional regulator DauR-like HTH" evidence="1">
    <location>
        <begin position="78"/>
        <end position="136"/>
    </location>
</feature>
<accession>A0A417Y0C8</accession>
<dbReference type="InterPro" id="IPR039446">
    <property type="entry name" value="DauR-like"/>
</dbReference>
<sequence>MAEQQARPNETAAVDPDHPLLSALQPLLERVQGRFVAPDDMGPADVPLVWDGEVVAGVRLPSSPPAAASEAVGDLGRLLEDLADELGVPLSQLARAEKQRAVRLLEERGAFTYRKSAETVAEALGVSRFTVYNYLNRTGS</sequence>
<dbReference type="PANTHER" id="PTHR35568:SF1">
    <property type="entry name" value="TRANSCRIPTIONAL REGULATOR DAUR"/>
    <property type="match status" value="1"/>
</dbReference>
<keyword evidence="3" id="KW-1185">Reference proteome</keyword>
<dbReference type="Pfam" id="PF13309">
    <property type="entry name" value="HTH_22"/>
    <property type="match status" value="1"/>
</dbReference>
<dbReference type="OrthoDB" id="9796595at2"/>
<protein>
    <submittedName>
        <fullName evidence="2">Transcriptional regulator</fullName>
    </submittedName>
</protein>